<organism evidence="2 3">
    <name type="scientific">Datura stramonium</name>
    <name type="common">Jimsonweed</name>
    <name type="synonym">Common thornapple</name>
    <dbReference type="NCBI Taxonomy" id="4076"/>
    <lineage>
        <taxon>Eukaryota</taxon>
        <taxon>Viridiplantae</taxon>
        <taxon>Streptophyta</taxon>
        <taxon>Embryophyta</taxon>
        <taxon>Tracheophyta</taxon>
        <taxon>Spermatophyta</taxon>
        <taxon>Magnoliopsida</taxon>
        <taxon>eudicotyledons</taxon>
        <taxon>Gunneridae</taxon>
        <taxon>Pentapetalae</taxon>
        <taxon>asterids</taxon>
        <taxon>lamiids</taxon>
        <taxon>Solanales</taxon>
        <taxon>Solanaceae</taxon>
        <taxon>Solanoideae</taxon>
        <taxon>Datureae</taxon>
        <taxon>Datura</taxon>
    </lineage>
</organism>
<protein>
    <submittedName>
        <fullName evidence="2">Uncharacterized protein</fullName>
    </submittedName>
</protein>
<proteinExistence type="predicted"/>
<accession>A0ABS8USV4</accession>
<evidence type="ECO:0000256" key="1">
    <source>
        <dbReference type="SAM" id="MobiDB-lite"/>
    </source>
</evidence>
<dbReference type="Proteomes" id="UP000823775">
    <property type="component" value="Unassembled WGS sequence"/>
</dbReference>
<gene>
    <name evidence="2" type="ORF">HAX54_021418</name>
</gene>
<feature type="compositionally biased region" description="Basic and acidic residues" evidence="1">
    <location>
        <begin position="130"/>
        <end position="156"/>
    </location>
</feature>
<feature type="region of interest" description="Disordered" evidence="1">
    <location>
        <begin position="53"/>
        <end position="156"/>
    </location>
</feature>
<dbReference type="EMBL" id="JACEIK010002577">
    <property type="protein sequence ID" value="MCD9637877.1"/>
    <property type="molecule type" value="Genomic_DNA"/>
</dbReference>
<reference evidence="2 3" key="1">
    <citation type="journal article" date="2021" name="BMC Genomics">
        <title>Datura genome reveals duplications of psychoactive alkaloid biosynthetic genes and high mutation rate following tissue culture.</title>
        <authorList>
            <person name="Rajewski A."/>
            <person name="Carter-House D."/>
            <person name="Stajich J."/>
            <person name="Litt A."/>
        </authorList>
    </citation>
    <scope>NUCLEOTIDE SEQUENCE [LARGE SCALE GENOMIC DNA]</scope>
    <source>
        <strain evidence="2">AR-01</strain>
    </source>
</reference>
<keyword evidence="3" id="KW-1185">Reference proteome</keyword>
<evidence type="ECO:0000313" key="2">
    <source>
        <dbReference type="EMBL" id="MCD9637877.1"/>
    </source>
</evidence>
<sequence length="156" mass="17561">MQGRTPRYDAITQIMKMRMIFLTIKWEISKLTPKCLTKAPGCIDTKIKQQEVGRPLPRTIPDEEETRPNWTEAGDSSRQRCDAPSGSCVEDRNSPPGHCTEGYKTTPLLRCKNRDAEGAGTENGIVPVSGKERRKDEGTRLRENKAEDKKVKSKDS</sequence>
<name>A0ABS8USV4_DATST</name>
<comment type="caution">
    <text evidence="2">The sequence shown here is derived from an EMBL/GenBank/DDBJ whole genome shotgun (WGS) entry which is preliminary data.</text>
</comment>
<evidence type="ECO:0000313" key="3">
    <source>
        <dbReference type="Proteomes" id="UP000823775"/>
    </source>
</evidence>